<keyword evidence="2" id="KW-0645">Protease</keyword>
<name>A0ABT1LLS4_9MICC</name>
<keyword evidence="4 8" id="KW-1133">Transmembrane helix</keyword>
<comment type="caution">
    <text evidence="10">The sequence shown here is derived from an EMBL/GenBank/DDBJ whole genome shotgun (WGS) entry which is preliminary data.</text>
</comment>
<dbReference type="Proteomes" id="UP001524318">
    <property type="component" value="Unassembled WGS sequence"/>
</dbReference>
<dbReference type="InterPro" id="IPR015927">
    <property type="entry name" value="Peptidase_S24_S26A/B/C"/>
</dbReference>
<accession>A0ABT1LLS4</accession>
<evidence type="ECO:0000256" key="7">
    <source>
        <dbReference type="SAM" id="MobiDB-lite"/>
    </source>
</evidence>
<evidence type="ECO:0000256" key="1">
    <source>
        <dbReference type="ARBA" id="ARBA00004370"/>
    </source>
</evidence>
<dbReference type="InterPro" id="IPR001733">
    <property type="entry name" value="Peptidase_S26B"/>
</dbReference>
<protein>
    <recommendedName>
        <fullName evidence="6">Signal peptidase I</fullName>
        <ecNumber evidence="6">3.4.21.89</ecNumber>
    </recommendedName>
</protein>
<dbReference type="Pfam" id="PF17231">
    <property type="entry name" value="DUF5305"/>
    <property type="match status" value="1"/>
</dbReference>
<dbReference type="Gene3D" id="2.10.109.10">
    <property type="entry name" value="Umud Fragment, subunit A"/>
    <property type="match status" value="1"/>
</dbReference>
<dbReference type="NCBIfam" id="TIGR02228">
    <property type="entry name" value="sigpep_I_arch"/>
    <property type="match status" value="1"/>
</dbReference>
<gene>
    <name evidence="10" type="ORF">NFC73_00155</name>
</gene>
<dbReference type="SUPFAM" id="SSF51306">
    <property type="entry name" value="LexA/Signal peptidase"/>
    <property type="match status" value="1"/>
</dbReference>
<dbReference type="EC" id="3.4.21.89" evidence="6"/>
<evidence type="ECO:0000256" key="2">
    <source>
        <dbReference type="ARBA" id="ARBA00022670"/>
    </source>
</evidence>
<comment type="subcellular location">
    <subcellularLocation>
        <location evidence="1">Membrane</location>
    </subcellularLocation>
</comment>
<evidence type="ECO:0000256" key="4">
    <source>
        <dbReference type="ARBA" id="ARBA00022989"/>
    </source>
</evidence>
<feature type="transmembrane region" description="Helical" evidence="8">
    <location>
        <begin position="400"/>
        <end position="418"/>
    </location>
</feature>
<reference evidence="10 11" key="1">
    <citation type="submission" date="2022-06" db="EMBL/GenBank/DDBJ databases">
        <title>Pseudarthrobacter sp. strain RMG13 Genome sequencing and assembly.</title>
        <authorList>
            <person name="Kim I."/>
        </authorList>
    </citation>
    <scope>NUCLEOTIDE SEQUENCE [LARGE SCALE GENOMIC DNA]</scope>
    <source>
        <strain evidence="10 11">RMG13</strain>
    </source>
</reference>
<dbReference type="InterPro" id="IPR036286">
    <property type="entry name" value="LexA/Signal_pep-like_sf"/>
</dbReference>
<evidence type="ECO:0000256" key="3">
    <source>
        <dbReference type="ARBA" id="ARBA00022692"/>
    </source>
</evidence>
<proteinExistence type="predicted"/>
<dbReference type="CDD" id="cd06462">
    <property type="entry name" value="Peptidase_S24_S26"/>
    <property type="match status" value="1"/>
</dbReference>
<feature type="domain" description="Peptidase S24/S26A/S26B/S26C" evidence="9">
    <location>
        <begin position="29"/>
        <end position="100"/>
    </location>
</feature>
<keyword evidence="5 8" id="KW-0472">Membrane</keyword>
<evidence type="ECO:0000313" key="11">
    <source>
        <dbReference type="Proteomes" id="UP001524318"/>
    </source>
</evidence>
<sequence>MRRAFWVRAVAIVAFAGWLWLAWPAALGGQTTYLSTFGDSMEPQFRAGDLGILRPAERYDVGDVVAYRSDLLQTMVLHRIVSIEDGHYTFQGDNNPWLDPEQPTRDQLIGELAVQIPQGGLWLERLTSPPVLGVIAFALVAGGGTAATTRKLRKKRRSTVSRHISDRPAMRLSAGGLSAGILTPSLRIPAAVLGLLGIVGTALGAAAWAGPLDAPSSAEVKSGTSMKFSYTADVGRTAAYDGTTATSPDPIFRKLANRVDVTFTYEGDPGTVAVAAELTSPSGWHSTVPLAGPESFTGNGYEGTVTLDLNALEDKAEAAAAVTGVSAAPVSIALMPQVTTESGAEFMPKLPLNLTPLQLSLTGGEQALTVTDSATSQQTILAPRTIGLNGWNITAATARAVSAVLLLAVIVAGTVLLVRARRAAPLDEATGIRRRYSSLLVRVHPMTAPQGRPVIDVTSFATLAKLAERYGLLVLHWNRSGVETFIVQDESATYRYRAAGGRAAGAESDQAKDENFFMDADSPERNA</sequence>
<keyword evidence="10" id="KW-0378">Hydrolase</keyword>
<evidence type="ECO:0000313" key="10">
    <source>
        <dbReference type="EMBL" id="MCP8998151.1"/>
    </source>
</evidence>
<feature type="transmembrane region" description="Helical" evidence="8">
    <location>
        <begin position="131"/>
        <end position="149"/>
    </location>
</feature>
<dbReference type="EMBL" id="JANCLV010000001">
    <property type="protein sequence ID" value="MCP8998151.1"/>
    <property type="molecule type" value="Genomic_DNA"/>
</dbReference>
<keyword evidence="3 8" id="KW-0812">Transmembrane</keyword>
<dbReference type="Pfam" id="PF00717">
    <property type="entry name" value="Peptidase_S24"/>
    <property type="match status" value="1"/>
</dbReference>
<evidence type="ECO:0000256" key="8">
    <source>
        <dbReference type="SAM" id="Phobius"/>
    </source>
</evidence>
<organism evidence="10 11">
    <name type="scientific">Pseudarthrobacter humi</name>
    <dbReference type="NCBI Taxonomy" id="2952523"/>
    <lineage>
        <taxon>Bacteria</taxon>
        <taxon>Bacillati</taxon>
        <taxon>Actinomycetota</taxon>
        <taxon>Actinomycetes</taxon>
        <taxon>Micrococcales</taxon>
        <taxon>Micrococcaceae</taxon>
        <taxon>Pseudarthrobacter</taxon>
    </lineage>
</organism>
<dbReference type="GO" id="GO:0009003">
    <property type="term" value="F:signal peptidase activity"/>
    <property type="evidence" value="ECO:0007669"/>
    <property type="project" value="UniProtKB-EC"/>
</dbReference>
<evidence type="ECO:0000256" key="5">
    <source>
        <dbReference type="ARBA" id="ARBA00023136"/>
    </source>
</evidence>
<evidence type="ECO:0000259" key="9">
    <source>
        <dbReference type="Pfam" id="PF00717"/>
    </source>
</evidence>
<keyword evidence="11" id="KW-1185">Reference proteome</keyword>
<dbReference type="InterPro" id="IPR035185">
    <property type="entry name" value="DUF5305"/>
</dbReference>
<feature type="region of interest" description="Disordered" evidence="7">
    <location>
        <begin position="503"/>
        <end position="527"/>
    </location>
</feature>
<evidence type="ECO:0000256" key="6">
    <source>
        <dbReference type="NCBIfam" id="TIGR02228"/>
    </source>
</evidence>
<feature type="transmembrane region" description="Helical" evidence="8">
    <location>
        <begin position="188"/>
        <end position="209"/>
    </location>
</feature>
<dbReference type="RefSeq" id="WP_254746584.1">
    <property type="nucleotide sequence ID" value="NZ_JANCLV010000001.1"/>
</dbReference>